<keyword evidence="7 8" id="KW-0482">Metalloprotease</keyword>
<dbReference type="InterPro" id="IPR001570">
    <property type="entry name" value="Peptidase_M4_C_domain"/>
</dbReference>
<dbReference type="EC" id="3.4.24.-" evidence="8"/>
<evidence type="ECO:0000256" key="6">
    <source>
        <dbReference type="ARBA" id="ARBA00022833"/>
    </source>
</evidence>
<gene>
    <name evidence="13" type="ORF">MHL29_17345</name>
</gene>
<feature type="domain" description="Peptidase M4 C-terminal" evidence="11">
    <location>
        <begin position="362"/>
        <end position="542"/>
    </location>
</feature>
<evidence type="ECO:0000256" key="2">
    <source>
        <dbReference type="ARBA" id="ARBA00022670"/>
    </source>
</evidence>
<dbReference type="Pfam" id="PF07504">
    <property type="entry name" value="FTP"/>
    <property type="match status" value="1"/>
</dbReference>
<dbReference type="InterPro" id="IPR023612">
    <property type="entry name" value="Peptidase_M4"/>
</dbReference>
<evidence type="ECO:0000256" key="8">
    <source>
        <dbReference type="RuleBase" id="RU366073"/>
    </source>
</evidence>
<dbReference type="Proteomes" id="UP001521931">
    <property type="component" value="Unassembled WGS sequence"/>
</dbReference>
<dbReference type="CDD" id="cd09597">
    <property type="entry name" value="M4_TLP"/>
    <property type="match status" value="1"/>
</dbReference>
<evidence type="ECO:0000313" key="14">
    <source>
        <dbReference type="Proteomes" id="UP001521931"/>
    </source>
</evidence>
<feature type="chain" id="PRO_5044956533" description="Neutral metalloproteinase" evidence="8">
    <location>
        <begin position="29"/>
        <end position="576"/>
    </location>
</feature>
<feature type="signal peptide" evidence="8">
    <location>
        <begin position="1"/>
        <end position="28"/>
    </location>
</feature>
<name>A0ABS9Q6Y7_9MICO</name>
<dbReference type="Gene3D" id="1.10.390.10">
    <property type="entry name" value="Neutral Protease Domain 2"/>
    <property type="match status" value="1"/>
</dbReference>
<dbReference type="Pfam" id="PF01447">
    <property type="entry name" value="Peptidase_M4"/>
    <property type="match status" value="1"/>
</dbReference>
<dbReference type="InterPro" id="IPR027268">
    <property type="entry name" value="Peptidase_M4/M1_CTD_sf"/>
</dbReference>
<dbReference type="Pfam" id="PF02868">
    <property type="entry name" value="Peptidase_M4_C"/>
    <property type="match status" value="1"/>
</dbReference>
<keyword evidence="6 8" id="KW-0862">Zinc</keyword>
<keyword evidence="2 8" id="KW-0645">Protease</keyword>
<comment type="function">
    <text evidence="8">Extracellular zinc metalloprotease.</text>
</comment>
<dbReference type="InterPro" id="IPR050728">
    <property type="entry name" value="Zinc_Metalloprotease_M4"/>
</dbReference>
<evidence type="ECO:0000259" key="12">
    <source>
        <dbReference type="Pfam" id="PF07504"/>
    </source>
</evidence>
<dbReference type="InterPro" id="IPR011096">
    <property type="entry name" value="FTP_domain"/>
</dbReference>
<dbReference type="Gene3D" id="3.10.450.40">
    <property type="match status" value="1"/>
</dbReference>
<dbReference type="PANTHER" id="PTHR33794">
    <property type="entry name" value="BACILLOLYSIN"/>
    <property type="match status" value="1"/>
</dbReference>
<evidence type="ECO:0000313" key="13">
    <source>
        <dbReference type="EMBL" id="MCG7323641.1"/>
    </source>
</evidence>
<reference evidence="13 14" key="1">
    <citation type="submission" date="2022-02" db="EMBL/GenBank/DDBJ databases">
        <title>Uncovering new skin microbiome diversity through culturing and metagenomics.</title>
        <authorList>
            <person name="Conlan S."/>
            <person name="Deming C."/>
            <person name="Nisc Comparative Sequencing Program N."/>
            <person name="Segre J.A."/>
        </authorList>
    </citation>
    <scope>NUCLEOTIDE SEQUENCE [LARGE SCALE GENOMIC DNA]</scope>
    <source>
        <strain evidence="13 14">ACRQZ</strain>
    </source>
</reference>
<feature type="region of interest" description="Disordered" evidence="9">
    <location>
        <begin position="244"/>
        <end position="278"/>
    </location>
</feature>
<dbReference type="Gene3D" id="3.10.170.10">
    <property type="match status" value="1"/>
</dbReference>
<organism evidence="13 14">
    <name type="scientific">Arsenicicoccus bolidensis</name>
    <dbReference type="NCBI Taxonomy" id="229480"/>
    <lineage>
        <taxon>Bacteria</taxon>
        <taxon>Bacillati</taxon>
        <taxon>Actinomycetota</taxon>
        <taxon>Actinomycetes</taxon>
        <taxon>Micrococcales</taxon>
        <taxon>Intrasporangiaceae</taxon>
        <taxon>Arsenicicoccus</taxon>
    </lineage>
</organism>
<evidence type="ECO:0000259" key="10">
    <source>
        <dbReference type="Pfam" id="PF01447"/>
    </source>
</evidence>
<evidence type="ECO:0000256" key="4">
    <source>
        <dbReference type="ARBA" id="ARBA00022729"/>
    </source>
</evidence>
<dbReference type="PANTHER" id="PTHR33794:SF1">
    <property type="entry name" value="BACILLOLYSIN"/>
    <property type="match status" value="1"/>
</dbReference>
<evidence type="ECO:0000256" key="3">
    <source>
        <dbReference type="ARBA" id="ARBA00022723"/>
    </source>
</evidence>
<keyword evidence="8" id="KW-0964">Secreted</keyword>
<dbReference type="SUPFAM" id="SSF55486">
    <property type="entry name" value="Metalloproteases ('zincins'), catalytic domain"/>
    <property type="match status" value="1"/>
</dbReference>
<comment type="similarity">
    <text evidence="1 8">Belongs to the peptidase M4 family.</text>
</comment>
<dbReference type="RefSeq" id="WP_239266468.1">
    <property type="nucleotide sequence ID" value="NZ_JAKRCV010000091.1"/>
</dbReference>
<accession>A0ABS9Q6Y7</accession>
<comment type="subcellular location">
    <subcellularLocation>
        <location evidence="8">Secreted</location>
    </subcellularLocation>
</comment>
<dbReference type="PRINTS" id="PR00730">
    <property type="entry name" value="THERMOLYSIN"/>
</dbReference>
<keyword evidence="14" id="KW-1185">Reference proteome</keyword>
<feature type="region of interest" description="Disordered" evidence="9">
    <location>
        <begin position="546"/>
        <end position="565"/>
    </location>
</feature>
<evidence type="ECO:0000256" key="1">
    <source>
        <dbReference type="ARBA" id="ARBA00009388"/>
    </source>
</evidence>
<feature type="domain" description="FTP" evidence="12">
    <location>
        <begin position="72"/>
        <end position="122"/>
    </location>
</feature>
<proteinExistence type="inferred from homology"/>
<comment type="caution">
    <text evidence="13">The sequence shown here is derived from an EMBL/GenBank/DDBJ whole genome shotgun (WGS) entry which is preliminary data.</text>
</comment>
<evidence type="ECO:0000256" key="5">
    <source>
        <dbReference type="ARBA" id="ARBA00022801"/>
    </source>
</evidence>
<protein>
    <recommendedName>
        <fullName evidence="8">Neutral metalloproteinase</fullName>
        <ecNumber evidence="8">3.4.24.-</ecNumber>
    </recommendedName>
</protein>
<dbReference type="Gene3D" id="3.10.450.490">
    <property type="match status" value="1"/>
</dbReference>
<keyword evidence="3" id="KW-0479">Metal-binding</keyword>
<sequence>MKRITIGAAFAIACATAATPLVVTGAQAADQSGSGNDKATVFVAADTRAGLVKTAQADSAALVKAVGLSADDAFVVKDVIKDADGSSHVRVDRTYKKVPVVGGDLVIHRDASGKVTGHDGTFDGAITIDLSPKVSKAQGEARALAAAKEHNGDKGLAGAAVKQTGLVLYVDGAGMQHLAYEVRTTGVEKDKTPSRIASLVDADTGASLRSYDEIHQGSGTGIYVGGVPLSTTYSGGTYSLRNPSTGNYTTDSGNTTTTGTTMTDADDRWGTGSNSNRQSAAVDAQFGADKTFEYFKTTMGRNGIWNDGRGARSRVHYDSNYTNAFWDGSQMTYGDGAGNANPLTEIDVAAHEMTHGVTQNTAGLVYYGDAGGLNEASSDILGAGVEWYANLASDSPDYLMGEQIDLNGNGTPLRYMDKPSKDGQSYDCWNSSMNSWPAKGTGDPHLTSGPLNHWYYLASEGSGAKSINGVSYNSPTCNSSTVTGAGHDKIEKIWYRTLSTKLTSASRYTAAREGAIQSAIELYGASSQACASVEKAFSAINVPAGTARCSSRSSSSRSSDRPWTACPCSAAGCRCR</sequence>
<keyword evidence="5 8" id="KW-0378">Hydrolase</keyword>
<keyword evidence="4 8" id="KW-0732">Signal</keyword>
<comment type="cofactor">
    <cofactor evidence="8">
        <name>Zn(2+)</name>
        <dbReference type="ChEBI" id="CHEBI:29105"/>
    </cofactor>
</comment>
<evidence type="ECO:0000259" key="11">
    <source>
        <dbReference type="Pfam" id="PF02868"/>
    </source>
</evidence>
<dbReference type="InterPro" id="IPR013856">
    <property type="entry name" value="Peptidase_M4_domain"/>
</dbReference>
<dbReference type="EMBL" id="JAKRCV010000091">
    <property type="protein sequence ID" value="MCG7323641.1"/>
    <property type="molecule type" value="Genomic_DNA"/>
</dbReference>
<feature type="compositionally biased region" description="Low complexity" evidence="9">
    <location>
        <begin position="244"/>
        <end position="263"/>
    </location>
</feature>
<evidence type="ECO:0000256" key="9">
    <source>
        <dbReference type="SAM" id="MobiDB-lite"/>
    </source>
</evidence>
<feature type="domain" description="Peptidase M4" evidence="10">
    <location>
        <begin position="217"/>
        <end position="359"/>
    </location>
</feature>
<evidence type="ECO:0000256" key="7">
    <source>
        <dbReference type="ARBA" id="ARBA00023049"/>
    </source>
</evidence>